<keyword evidence="1" id="KW-0472">Membrane</keyword>
<evidence type="ECO:0000313" key="3">
    <source>
        <dbReference type="Proteomes" id="UP000715965"/>
    </source>
</evidence>
<accession>A0ABR9SHY3</accession>
<keyword evidence="1" id="KW-0812">Transmembrane</keyword>
<comment type="caution">
    <text evidence="2">The sequence shown here is derived from an EMBL/GenBank/DDBJ whole genome shotgun (WGS) entry which is preliminary data.</text>
</comment>
<feature type="transmembrane region" description="Helical" evidence="1">
    <location>
        <begin position="43"/>
        <end position="65"/>
    </location>
</feature>
<gene>
    <name evidence="2" type="ORF">IM725_15345</name>
</gene>
<reference evidence="2 3" key="1">
    <citation type="submission" date="2020-10" db="EMBL/GenBank/DDBJ databases">
        <title>Draft genome of Ramlibacter aquaticus LMG 30558.</title>
        <authorList>
            <person name="Props R."/>
        </authorList>
    </citation>
    <scope>NUCLEOTIDE SEQUENCE [LARGE SCALE GENOMIC DNA]</scope>
    <source>
        <strain evidence="2 3">LMG 30558</strain>
    </source>
</reference>
<organism evidence="2 3">
    <name type="scientific">Ramlibacter aquaticus</name>
    <dbReference type="NCBI Taxonomy" id="2780094"/>
    <lineage>
        <taxon>Bacteria</taxon>
        <taxon>Pseudomonadati</taxon>
        <taxon>Pseudomonadota</taxon>
        <taxon>Betaproteobacteria</taxon>
        <taxon>Burkholderiales</taxon>
        <taxon>Comamonadaceae</taxon>
        <taxon>Ramlibacter</taxon>
    </lineage>
</organism>
<keyword evidence="3" id="KW-1185">Reference proteome</keyword>
<dbReference type="EMBL" id="JADDOJ010000071">
    <property type="protein sequence ID" value="MBE7941953.1"/>
    <property type="molecule type" value="Genomic_DNA"/>
</dbReference>
<evidence type="ECO:0000256" key="1">
    <source>
        <dbReference type="SAM" id="Phobius"/>
    </source>
</evidence>
<name>A0ABR9SHY3_9BURK</name>
<sequence length="150" mass="15842">MHGAPSVIYPVGRSRFEGLLILAACAAAAAGLIGWALRADPGPAALLAAAVLALATAALALAGWWRTPGRRLQWDGEGWLLDGQALAAVDAVADLQRLLVLRCRRAAGGTAWLWPERDSDPSHWHGLRRAVYSRARPDAPPDEPSGPAET</sequence>
<keyword evidence="1" id="KW-1133">Transmembrane helix</keyword>
<evidence type="ECO:0000313" key="2">
    <source>
        <dbReference type="EMBL" id="MBE7941953.1"/>
    </source>
</evidence>
<protein>
    <recommendedName>
        <fullName evidence="4">Toxin CptA</fullName>
    </recommendedName>
</protein>
<dbReference type="Proteomes" id="UP000715965">
    <property type="component" value="Unassembled WGS sequence"/>
</dbReference>
<evidence type="ECO:0008006" key="4">
    <source>
        <dbReference type="Google" id="ProtNLM"/>
    </source>
</evidence>
<dbReference type="RefSeq" id="WP_193781514.1">
    <property type="nucleotide sequence ID" value="NZ_JADDOJ010000071.1"/>
</dbReference>
<feature type="transmembrane region" description="Helical" evidence="1">
    <location>
        <begin position="19"/>
        <end position="37"/>
    </location>
</feature>
<proteinExistence type="predicted"/>